<dbReference type="PRINTS" id="PR00412">
    <property type="entry name" value="EPOXHYDRLASE"/>
</dbReference>
<dbReference type="InterPro" id="IPR029058">
    <property type="entry name" value="AB_hydrolase_fold"/>
</dbReference>
<dbReference type="GO" id="GO:0004301">
    <property type="term" value="F:epoxide hydrolase activity"/>
    <property type="evidence" value="ECO:0007669"/>
    <property type="project" value="TreeGrafter"/>
</dbReference>
<dbReference type="PANTHER" id="PTHR21661:SF35">
    <property type="entry name" value="EPOXIDE HYDROLASE"/>
    <property type="match status" value="1"/>
</dbReference>
<feature type="active site" description="Proton donor" evidence="4">
    <location>
        <position position="317"/>
    </location>
</feature>
<evidence type="ECO:0000256" key="1">
    <source>
        <dbReference type="ARBA" id="ARBA00010088"/>
    </source>
</evidence>
<name>A0AAV9X660_9PEZI</name>
<protein>
    <recommendedName>
        <fullName evidence="5">Epoxide hydrolase N-terminal domain-containing protein</fullName>
    </recommendedName>
</protein>
<feature type="active site" description="Proton acceptor" evidence="4">
    <location>
        <position position="373"/>
    </location>
</feature>
<dbReference type="InterPro" id="IPR000639">
    <property type="entry name" value="Epox_hydrolase-like"/>
</dbReference>
<dbReference type="InterPro" id="IPR016292">
    <property type="entry name" value="Epoxide_hydrolase"/>
</dbReference>
<accession>A0AAV9X660</accession>
<evidence type="ECO:0000256" key="2">
    <source>
        <dbReference type="ARBA" id="ARBA00022797"/>
    </source>
</evidence>
<dbReference type="PIRSF" id="PIRSF001112">
    <property type="entry name" value="Epoxide_hydrolase"/>
    <property type="match status" value="1"/>
</dbReference>
<dbReference type="InterPro" id="IPR010497">
    <property type="entry name" value="Epoxide_hydro_N"/>
</dbReference>
<reference evidence="6 7" key="1">
    <citation type="submission" date="2019-10" db="EMBL/GenBank/DDBJ databases">
        <authorList>
            <person name="Palmer J.M."/>
        </authorList>
    </citation>
    <scope>NUCLEOTIDE SEQUENCE [LARGE SCALE GENOMIC DNA]</scope>
    <source>
        <strain evidence="6 7">TWF694</strain>
    </source>
</reference>
<organism evidence="6 7">
    <name type="scientific">Orbilia ellipsospora</name>
    <dbReference type="NCBI Taxonomy" id="2528407"/>
    <lineage>
        <taxon>Eukaryota</taxon>
        <taxon>Fungi</taxon>
        <taxon>Dikarya</taxon>
        <taxon>Ascomycota</taxon>
        <taxon>Pezizomycotina</taxon>
        <taxon>Orbiliomycetes</taxon>
        <taxon>Orbiliales</taxon>
        <taxon>Orbiliaceae</taxon>
        <taxon>Orbilia</taxon>
    </lineage>
</organism>
<proteinExistence type="inferred from homology"/>
<keyword evidence="7" id="KW-1185">Reference proteome</keyword>
<comment type="caution">
    <text evidence="6">The sequence shown here is derived from an EMBL/GenBank/DDBJ whole genome shotgun (WGS) entry which is preliminary data.</text>
</comment>
<feature type="domain" description="Epoxide hydrolase N-terminal" evidence="5">
    <location>
        <begin position="4"/>
        <end position="116"/>
    </location>
</feature>
<evidence type="ECO:0000256" key="4">
    <source>
        <dbReference type="PIRSR" id="PIRSR001112-1"/>
    </source>
</evidence>
<keyword evidence="3" id="KW-0378">Hydrolase</keyword>
<evidence type="ECO:0000313" key="7">
    <source>
        <dbReference type="Proteomes" id="UP001365542"/>
    </source>
</evidence>
<dbReference type="Proteomes" id="UP001365542">
    <property type="component" value="Unassembled WGS sequence"/>
</dbReference>
<keyword evidence="2" id="KW-0058">Aromatic hydrocarbons catabolism</keyword>
<dbReference type="PANTHER" id="PTHR21661">
    <property type="entry name" value="EPOXIDE HYDROLASE 1-RELATED"/>
    <property type="match status" value="1"/>
</dbReference>
<evidence type="ECO:0000256" key="3">
    <source>
        <dbReference type="ARBA" id="ARBA00022801"/>
    </source>
</evidence>
<dbReference type="SUPFAM" id="SSF53474">
    <property type="entry name" value="alpha/beta-Hydrolases"/>
    <property type="match status" value="1"/>
</dbReference>
<dbReference type="AlphaFoldDB" id="A0AAV9X660"/>
<feature type="active site" description="Nucleophile" evidence="4">
    <location>
        <position position="181"/>
    </location>
</feature>
<sequence length="406" mass="46472">MDDIKPFTVDIPKEKLDLLKKKLDLTSFPDEILPEPNDWSQGPPLSTMRRLIEHWRDGYDWKTEESKLNRFPQFITPIDIDDFGCLNVHFLHINKGVKDALPLVMIHGWPGTFYEFTKILPLLMEHKDGDPVFEVIVPSLIGYGFSDSAKKPGFTCVKQAEMCHKLMLKLGFDQYAAQGGDWGMVIAHIMGNVYYPNHLKAMHINNSDVYESPSLLQNPLYWFQNQFRGPYTSAEKAGIERTQKFLQEGFGYNLMHKHRPQTIGYSIHDSPSGLLAWILDKLHDWTDDYPWTDDEILTWVSIFWFSTGGPTASIRLYYESARLPQEDKIKNSAWSQCPMGISHFPQDINVSPVVWARPMGNFVFERVHQAGGHFAAWENPQVLATDLKDMFKKGGPVHGAVKGSNI</sequence>
<evidence type="ECO:0000313" key="6">
    <source>
        <dbReference type="EMBL" id="KAK6537131.1"/>
    </source>
</evidence>
<dbReference type="EMBL" id="JAVHJO010000009">
    <property type="protein sequence ID" value="KAK6537131.1"/>
    <property type="molecule type" value="Genomic_DNA"/>
</dbReference>
<comment type="similarity">
    <text evidence="1">Belongs to the peptidase S33 family.</text>
</comment>
<gene>
    <name evidence="6" type="ORF">TWF694_011330</name>
</gene>
<dbReference type="Gene3D" id="3.40.50.1820">
    <property type="entry name" value="alpha/beta hydrolase"/>
    <property type="match status" value="1"/>
</dbReference>
<dbReference type="GO" id="GO:0097176">
    <property type="term" value="P:epoxide metabolic process"/>
    <property type="evidence" value="ECO:0007669"/>
    <property type="project" value="TreeGrafter"/>
</dbReference>
<dbReference type="Pfam" id="PF06441">
    <property type="entry name" value="EHN"/>
    <property type="match status" value="1"/>
</dbReference>
<evidence type="ECO:0000259" key="5">
    <source>
        <dbReference type="Pfam" id="PF06441"/>
    </source>
</evidence>